<evidence type="ECO:0000256" key="6">
    <source>
        <dbReference type="SAM" id="Phobius"/>
    </source>
</evidence>
<dbReference type="eggNOG" id="KOG0255">
    <property type="taxonomic scope" value="Eukaryota"/>
</dbReference>
<evidence type="ECO:0000259" key="7">
    <source>
        <dbReference type="PROSITE" id="PS50850"/>
    </source>
</evidence>
<feature type="transmembrane region" description="Helical" evidence="6">
    <location>
        <begin position="223"/>
        <end position="245"/>
    </location>
</feature>
<dbReference type="AlphaFoldDB" id="G7DY58"/>
<protein>
    <recommendedName>
        <fullName evidence="7">Major facilitator superfamily (MFS) profile domain-containing protein</fullName>
    </recommendedName>
</protein>
<feature type="transmembrane region" description="Helical" evidence="6">
    <location>
        <begin position="130"/>
        <end position="149"/>
    </location>
</feature>
<accession>G7DY58</accession>
<feature type="transmembrane region" description="Helical" evidence="6">
    <location>
        <begin position="515"/>
        <end position="538"/>
    </location>
</feature>
<dbReference type="GO" id="GO:0022857">
    <property type="term" value="F:transmembrane transporter activity"/>
    <property type="evidence" value="ECO:0007669"/>
    <property type="project" value="InterPro"/>
</dbReference>
<dbReference type="PANTHER" id="PTHR23502:SF36">
    <property type="entry name" value="MEMBRANE TRANSPORTER"/>
    <property type="match status" value="1"/>
</dbReference>
<dbReference type="HOGENOM" id="CLU_008455_11_5_1"/>
<gene>
    <name evidence="8" type="primary">Mo02173</name>
    <name evidence="8" type="ORF">E5Q_02173</name>
</gene>
<feature type="region of interest" description="Disordered" evidence="5">
    <location>
        <begin position="1"/>
        <end position="29"/>
    </location>
</feature>
<dbReference type="InterPro" id="IPR011701">
    <property type="entry name" value="MFS"/>
</dbReference>
<feature type="compositionally biased region" description="Polar residues" evidence="5">
    <location>
        <begin position="1"/>
        <end position="28"/>
    </location>
</feature>
<dbReference type="RefSeq" id="XP_014570028.1">
    <property type="nucleotide sequence ID" value="XM_014714542.1"/>
</dbReference>
<dbReference type="EMBL" id="BABT02000062">
    <property type="protein sequence ID" value="GAA95518.1"/>
    <property type="molecule type" value="Genomic_DNA"/>
</dbReference>
<proteinExistence type="predicted"/>
<dbReference type="Proteomes" id="UP000009131">
    <property type="component" value="Unassembled WGS sequence"/>
</dbReference>
<evidence type="ECO:0000256" key="1">
    <source>
        <dbReference type="ARBA" id="ARBA00004141"/>
    </source>
</evidence>
<feature type="transmembrane region" description="Helical" evidence="6">
    <location>
        <begin position="105"/>
        <end position="123"/>
    </location>
</feature>
<name>G7DY58_MIXOS</name>
<keyword evidence="3 6" id="KW-1133">Transmembrane helix</keyword>
<organism evidence="8 9">
    <name type="scientific">Mixia osmundae (strain CBS 9802 / IAM 14324 / JCM 22182 / KY 12970)</name>
    <dbReference type="NCBI Taxonomy" id="764103"/>
    <lineage>
        <taxon>Eukaryota</taxon>
        <taxon>Fungi</taxon>
        <taxon>Dikarya</taxon>
        <taxon>Basidiomycota</taxon>
        <taxon>Pucciniomycotina</taxon>
        <taxon>Mixiomycetes</taxon>
        <taxon>Mixiales</taxon>
        <taxon>Mixiaceae</taxon>
        <taxon>Mixia</taxon>
    </lineage>
</organism>
<dbReference type="OMA" id="NYAVIYI"/>
<feature type="transmembrane region" description="Helical" evidence="6">
    <location>
        <begin position="193"/>
        <end position="217"/>
    </location>
</feature>
<dbReference type="SUPFAM" id="SSF103473">
    <property type="entry name" value="MFS general substrate transporter"/>
    <property type="match status" value="1"/>
</dbReference>
<evidence type="ECO:0000313" key="9">
    <source>
        <dbReference type="Proteomes" id="UP000009131"/>
    </source>
</evidence>
<feature type="transmembrane region" description="Helical" evidence="6">
    <location>
        <begin position="448"/>
        <end position="471"/>
    </location>
</feature>
<dbReference type="InterPro" id="IPR036259">
    <property type="entry name" value="MFS_trans_sf"/>
</dbReference>
<evidence type="ECO:0000256" key="2">
    <source>
        <dbReference type="ARBA" id="ARBA00022692"/>
    </source>
</evidence>
<dbReference type="OrthoDB" id="5376138at2759"/>
<feature type="transmembrane region" description="Helical" evidence="6">
    <location>
        <begin position="423"/>
        <end position="442"/>
    </location>
</feature>
<feature type="transmembrane region" description="Helical" evidence="6">
    <location>
        <begin position="64"/>
        <end position="85"/>
    </location>
</feature>
<keyword evidence="4 6" id="KW-0472">Membrane</keyword>
<dbReference type="PANTHER" id="PTHR23502">
    <property type="entry name" value="MAJOR FACILITATOR SUPERFAMILY"/>
    <property type="match status" value="1"/>
</dbReference>
<evidence type="ECO:0000256" key="3">
    <source>
        <dbReference type="ARBA" id="ARBA00022989"/>
    </source>
</evidence>
<dbReference type="InterPro" id="IPR020846">
    <property type="entry name" value="MFS_dom"/>
</dbReference>
<sequence length="577" mass="64118">MTAQSTTASRPQSVASTNRTESLEQSPALTLKDSSRTDGRILVEFEHGDPECPFHFPTRRKWTICAIILLQMWSVTNLSAIYAAAVPGIARDLSVSPLVARLGQMSYLFGFAIGPVVLTPIVEDYGKKRIFTVCILLSYAMLIPCALAQNIGTMTSVRFIAGFFASPIFNALGNLPDMFSASESPDDFHQLGWLLNFWALTAEIIVLAPLMGAYIAANPRLGWRWIFWLSLIIGAVLLVPFILFVPETRSGVLLHRRAARLNKQWAKQRNLRGDKSAASETTEQEEPVDTRLGPTLIRKISKTLPIDHPTSGPYYAEQDERPRDLQSVLVETLYRPTRMLFTEPIVFYLAIWDGLNYAIIYLNFDSIVVVFAVYGFNETNVNVLLVAVFIGMLIGLSCYPLQLYAYNRSARNHGGRAPVEAKLYWSIPAGVIFPIALWIYAWTSFESIPWIVSTIGLALFGISSHILFIAISDYTTDSYGYYAASAISAQSLLRESLVAIMSLVGGAFYDNVNTHWATSILAFFATFMALIPVVFTYYGPTIRKRSPFAREIAEQEVLSFAALEARRNTKAASADAA</sequence>
<dbReference type="Pfam" id="PF07690">
    <property type="entry name" value="MFS_1"/>
    <property type="match status" value="1"/>
</dbReference>
<dbReference type="PROSITE" id="PS50850">
    <property type="entry name" value="MFS"/>
    <property type="match status" value="1"/>
</dbReference>
<comment type="subcellular location">
    <subcellularLocation>
        <location evidence="1">Membrane</location>
        <topology evidence="1">Multi-pass membrane protein</topology>
    </subcellularLocation>
</comment>
<reference evidence="8 9" key="2">
    <citation type="journal article" date="2012" name="Open Biol.">
        <title>Characteristics of nucleosomes and linker DNA regions on the genome of the basidiomycete Mixia osmundae revealed by mono- and dinucleosome mapping.</title>
        <authorList>
            <person name="Nishida H."/>
            <person name="Kondo S."/>
            <person name="Matsumoto T."/>
            <person name="Suzuki Y."/>
            <person name="Yoshikawa H."/>
            <person name="Taylor T.D."/>
            <person name="Sugiyama J."/>
        </authorList>
    </citation>
    <scope>NUCLEOTIDE SEQUENCE [LARGE SCALE GENOMIC DNA]</scope>
    <source>
        <strain evidence="9">CBS 9802 / IAM 14324 / JCM 22182 / KY 12970</strain>
    </source>
</reference>
<comment type="caution">
    <text evidence="8">The sequence shown here is derived from an EMBL/GenBank/DDBJ whole genome shotgun (WGS) entry which is preliminary data.</text>
</comment>
<dbReference type="Gene3D" id="1.20.1250.20">
    <property type="entry name" value="MFS general substrate transporter like domains"/>
    <property type="match status" value="1"/>
</dbReference>
<dbReference type="GO" id="GO:0005886">
    <property type="term" value="C:plasma membrane"/>
    <property type="evidence" value="ECO:0007669"/>
    <property type="project" value="TreeGrafter"/>
</dbReference>
<dbReference type="InParanoid" id="G7DY58"/>
<evidence type="ECO:0000313" key="8">
    <source>
        <dbReference type="EMBL" id="GAA95518.1"/>
    </source>
</evidence>
<evidence type="ECO:0000256" key="4">
    <source>
        <dbReference type="ARBA" id="ARBA00023136"/>
    </source>
</evidence>
<evidence type="ECO:0000256" key="5">
    <source>
        <dbReference type="SAM" id="MobiDB-lite"/>
    </source>
</evidence>
<keyword evidence="9" id="KW-1185">Reference proteome</keyword>
<keyword evidence="2 6" id="KW-0812">Transmembrane</keyword>
<dbReference type="STRING" id="764103.G7DY58"/>
<feature type="transmembrane region" description="Helical" evidence="6">
    <location>
        <begin position="384"/>
        <end position="402"/>
    </location>
</feature>
<reference evidence="8 9" key="1">
    <citation type="journal article" date="2011" name="J. Gen. Appl. Microbiol.">
        <title>Draft genome sequencing of the enigmatic basidiomycete Mixia osmundae.</title>
        <authorList>
            <person name="Nishida H."/>
            <person name="Nagatsuka Y."/>
            <person name="Sugiyama J."/>
        </authorList>
    </citation>
    <scope>NUCLEOTIDE SEQUENCE [LARGE SCALE GENOMIC DNA]</scope>
    <source>
        <strain evidence="9">CBS 9802 / IAM 14324 / JCM 22182 / KY 12970</strain>
    </source>
</reference>
<feature type="domain" description="Major facilitator superfamily (MFS) profile" evidence="7">
    <location>
        <begin position="63"/>
        <end position="543"/>
    </location>
</feature>